<organism evidence="1 2">
    <name type="scientific">Weissella viridescens</name>
    <name type="common">Lactobacillus viridescens</name>
    <dbReference type="NCBI Taxonomy" id="1629"/>
    <lineage>
        <taxon>Bacteria</taxon>
        <taxon>Bacillati</taxon>
        <taxon>Bacillota</taxon>
        <taxon>Bacilli</taxon>
        <taxon>Lactobacillales</taxon>
        <taxon>Lactobacillaceae</taxon>
        <taxon>Weissella</taxon>
    </lineage>
</organism>
<dbReference type="Proteomes" id="UP000254621">
    <property type="component" value="Unassembled WGS sequence"/>
</dbReference>
<reference evidence="1 2" key="1">
    <citation type="submission" date="2018-06" db="EMBL/GenBank/DDBJ databases">
        <authorList>
            <consortium name="Pathogen Informatics"/>
            <person name="Doyle S."/>
        </authorList>
    </citation>
    <scope>NUCLEOTIDE SEQUENCE [LARGE SCALE GENOMIC DNA]</scope>
    <source>
        <strain evidence="1 2">NCTC13645</strain>
    </source>
</reference>
<proteinExistence type="predicted"/>
<protein>
    <submittedName>
        <fullName evidence="1">Uncharacterized protein</fullName>
    </submittedName>
</protein>
<accession>A0A380NZ32</accession>
<dbReference type="AlphaFoldDB" id="A0A380NZ32"/>
<sequence>MNKKHPLKQELGFKKVEMNGIPVSQTIQEPLERFMHDAQSAGYPATLVSGYRSKLIKNRFLIKTMSKMSVKVCRMIKH</sequence>
<name>A0A380NZ32_WEIVI</name>
<gene>
    <name evidence="1" type="ORF">NCTC13645_00432</name>
</gene>
<evidence type="ECO:0000313" key="2">
    <source>
        <dbReference type="Proteomes" id="UP000254621"/>
    </source>
</evidence>
<dbReference type="EMBL" id="UHIV01000001">
    <property type="protein sequence ID" value="SUP52540.1"/>
    <property type="molecule type" value="Genomic_DNA"/>
</dbReference>
<evidence type="ECO:0000313" key="1">
    <source>
        <dbReference type="EMBL" id="SUP52540.1"/>
    </source>
</evidence>